<dbReference type="Proteomes" id="UP000515344">
    <property type="component" value="Chromosome"/>
</dbReference>
<organism evidence="1 2">
    <name type="scientific">Lacibacter sediminis</name>
    <dbReference type="NCBI Taxonomy" id="2760713"/>
    <lineage>
        <taxon>Bacteria</taxon>
        <taxon>Pseudomonadati</taxon>
        <taxon>Bacteroidota</taxon>
        <taxon>Chitinophagia</taxon>
        <taxon>Chitinophagales</taxon>
        <taxon>Chitinophagaceae</taxon>
        <taxon>Lacibacter</taxon>
    </lineage>
</organism>
<dbReference type="KEGG" id="lacs:H4075_10975"/>
<reference evidence="2" key="1">
    <citation type="submission" date="2020-08" db="EMBL/GenBank/DDBJ databases">
        <title>Lacibacter sp. S13-6-6 genome sequencing.</title>
        <authorList>
            <person name="Jin L."/>
        </authorList>
    </citation>
    <scope>NUCLEOTIDE SEQUENCE [LARGE SCALE GENOMIC DNA]</scope>
    <source>
        <strain evidence="2">S13-6-6</strain>
    </source>
</reference>
<evidence type="ECO:0008006" key="3">
    <source>
        <dbReference type="Google" id="ProtNLM"/>
    </source>
</evidence>
<name>A0A7G5XAX8_9BACT</name>
<dbReference type="AlphaFoldDB" id="A0A7G5XAX8"/>
<sequence length="248" mass="28614">MYAAAFFFLTAGFLVVPLFHKDNIAYEHAPIKQIKEIPLPDGYERLQLQENSFGYFLRQQSLKNDKTVYLYNGQPKYNQTAQYAVLNISVGKKDLQQCADAVMRLRAEYLKQQQKPICFADNAGKKYCWDQYKHRGWQGYLETVFGMCGTISLEKELKAKEWKYLAAGDVLIKGGSPGHAVIVMDVARHKSSGKLIFLLAQSYMPAQDIHVLHNLNDKKLSPWYREPSTDKLATPEWTFYATQLRSWR</sequence>
<dbReference type="EMBL" id="CP060007">
    <property type="protein sequence ID" value="QNA42631.1"/>
    <property type="molecule type" value="Genomic_DNA"/>
</dbReference>
<evidence type="ECO:0000313" key="2">
    <source>
        <dbReference type="Proteomes" id="UP000515344"/>
    </source>
</evidence>
<protein>
    <recommendedName>
        <fullName evidence="3">DUF4846 domain-containing protein</fullName>
    </recommendedName>
</protein>
<keyword evidence="2" id="KW-1185">Reference proteome</keyword>
<accession>A0A7G5XAX8</accession>
<gene>
    <name evidence="1" type="ORF">H4075_10975</name>
</gene>
<dbReference type="InterPro" id="IPR032315">
    <property type="entry name" value="DUF4846"/>
</dbReference>
<evidence type="ECO:0000313" key="1">
    <source>
        <dbReference type="EMBL" id="QNA42631.1"/>
    </source>
</evidence>
<dbReference type="Pfam" id="PF16138">
    <property type="entry name" value="DUF4846"/>
    <property type="match status" value="1"/>
</dbReference>
<proteinExistence type="predicted"/>
<dbReference type="RefSeq" id="WP_182800897.1">
    <property type="nucleotide sequence ID" value="NZ_CP060007.1"/>
</dbReference>